<name>A0A419W587_9BACT</name>
<keyword evidence="6" id="KW-1185">Reference proteome</keyword>
<dbReference type="Pfam" id="PF00072">
    <property type="entry name" value="Response_reg"/>
    <property type="match status" value="1"/>
</dbReference>
<dbReference type="Proteomes" id="UP000283387">
    <property type="component" value="Unassembled WGS sequence"/>
</dbReference>
<gene>
    <name evidence="5" type="ORF">BC643_0945</name>
</gene>
<dbReference type="InterPro" id="IPR001789">
    <property type="entry name" value="Sig_transdc_resp-reg_receiver"/>
</dbReference>
<dbReference type="PANTHER" id="PTHR45339:SF1">
    <property type="entry name" value="HYBRID SIGNAL TRANSDUCTION HISTIDINE KINASE J"/>
    <property type="match status" value="1"/>
</dbReference>
<dbReference type="CDD" id="cd17546">
    <property type="entry name" value="REC_hyHK_CKI1_RcsC-like"/>
    <property type="match status" value="1"/>
</dbReference>
<dbReference type="SUPFAM" id="SSF52172">
    <property type="entry name" value="CheY-like"/>
    <property type="match status" value="1"/>
</dbReference>
<sequence length="133" mass="15067">MSEDLDFNGLKLLVVDDSPINHRVVTLSLRGRFSEIDSAYNGLEAFEKYKKVPYDVILMDAMMPVMNGCESTLVIRLFEKEQEMLKKAFIIAMTASDADGDIKHCLEAGMDNYLGKPFNASNFLRMVENKFNS</sequence>
<dbReference type="PROSITE" id="PS50110">
    <property type="entry name" value="RESPONSE_REGULATORY"/>
    <property type="match status" value="1"/>
</dbReference>
<comment type="caution">
    <text evidence="5">The sequence shown here is derived from an EMBL/GenBank/DDBJ whole genome shotgun (WGS) entry which is preliminary data.</text>
</comment>
<dbReference type="RefSeq" id="WP_120271998.1">
    <property type="nucleotide sequence ID" value="NZ_RAPN01000001.1"/>
</dbReference>
<evidence type="ECO:0000256" key="3">
    <source>
        <dbReference type="PROSITE-ProRule" id="PRU00169"/>
    </source>
</evidence>
<feature type="domain" description="Response regulatory" evidence="4">
    <location>
        <begin position="11"/>
        <end position="131"/>
    </location>
</feature>
<protein>
    <submittedName>
        <fullName evidence="5">CheY-like chemotaxis protein</fullName>
    </submittedName>
</protein>
<dbReference type="GO" id="GO:0000160">
    <property type="term" value="P:phosphorelay signal transduction system"/>
    <property type="evidence" value="ECO:0007669"/>
    <property type="project" value="UniProtKB-KW"/>
</dbReference>
<dbReference type="Gene3D" id="3.40.50.2300">
    <property type="match status" value="1"/>
</dbReference>
<keyword evidence="2" id="KW-0902">Two-component regulatory system</keyword>
<evidence type="ECO:0000313" key="6">
    <source>
        <dbReference type="Proteomes" id="UP000283387"/>
    </source>
</evidence>
<evidence type="ECO:0000256" key="2">
    <source>
        <dbReference type="ARBA" id="ARBA00023012"/>
    </source>
</evidence>
<dbReference type="EMBL" id="RAPN01000001">
    <property type="protein sequence ID" value="RKD90605.1"/>
    <property type="molecule type" value="Genomic_DNA"/>
</dbReference>
<proteinExistence type="predicted"/>
<feature type="modified residue" description="4-aspartylphosphate" evidence="3">
    <location>
        <position position="60"/>
    </location>
</feature>
<evidence type="ECO:0000256" key="1">
    <source>
        <dbReference type="ARBA" id="ARBA00022553"/>
    </source>
</evidence>
<keyword evidence="1 3" id="KW-0597">Phosphoprotein</keyword>
<dbReference type="OrthoDB" id="9796457at2"/>
<dbReference type="InterPro" id="IPR011006">
    <property type="entry name" value="CheY-like_superfamily"/>
</dbReference>
<dbReference type="AlphaFoldDB" id="A0A419W587"/>
<evidence type="ECO:0000313" key="5">
    <source>
        <dbReference type="EMBL" id="RKD90605.1"/>
    </source>
</evidence>
<dbReference type="SMART" id="SM00448">
    <property type="entry name" value="REC"/>
    <property type="match status" value="1"/>
</dbReference>
<organism evidence="5 6">
    <name type="scientific">Mangrovibacterium diazotrophicum</name>
    <dbReference type="NCBI Taxonomy" id="1261403"/>
    <lineage>
        <taxon>Bacteria</taxon>
        <taxon>Pseudomonadati</taxon>
        <taxon>Bacteroidota</taxon>
        <taxon>Bacteroidia</taxon>
        <taxon>Marinilabiliales</taxon>
        <taxon>Prolixibacteraceae</taxon>
        <taxon>Mangrovibacterium</taxon>
    </lineage>
</organism>
<dbReference type="PANTHER" id="PTHR45339">
    <property type="entry name" value="HYBRID SIGNAL TRANSDUCTION HISTIDINE KINASE J"/>
    <property type="match status" value="1"/>
</dbReference>
<evidence type="ECO:0000259" key="4">
    <source>
        <dbReference type="PROSITE" id="PS50110"/>
    </source>
</evidence>
<accession>A0A419W587</accession>
<reference evidence="5 6" key="1">
    <citation type="submission" date="2018-09" db="EMBL/GenBank/DDBJ databases">
        <title>Genomic Encyclopedia of Archaeal and Bacterial Type Strains, Phase II (KMG-II): from individual species to whole genera.</title>
        <authorList>
            <person name="Goeker M."/>
        </authorList>
    </citation>
    <scope>NUCLEOTIDE SEQUENCE [LARGE SCALE GENOMIC DNA]</scope>
    <source>
        <strain evidence="5 6">DSM 27148</strain>
    </source>
</reference>